<protein>
    <submittedName>
        <fullName evidence="1">Uncharacterized protein</fullName>
    </submittedName>
</protein>
<evidence type="ECO:0000313" key="2">
    <source>
        <dbReference type="Proteomes" id="UP000288079"/>
    </source>
</evidence>
<evidence type="ECO:0000313" key="1">
    <source>
        <dbReference type="EMBL" id="GCB33071.1"/>
    </source>
</evidence>
<dbReference type="EMBL" id="BHWB01000001">
    <property type="protein sequence ID" value="GCB33071.1"/>
    <property type="molecule type" value="Genomic_DNA"/>
</dbReference>
<accession>A0A401LNP2</accession>
<dbReference type="AlphaFoldDB" id="A0A401LNP2"/>
<keyword evidence="2" id="KW-1185">Reference proteome</keyword>
<proteinExistence type="predicted"/>
<organism evidence="1 2">
    <name type="scientific">Bacteroides faecalis</name>
    <dbReference type="NCBI Taxonomy" id="2447885"/>
    <lineage>
        <taxon>Bacteria</taxon>
        <taxon>Pseudomonadati</taxon>
        <taxon>Bacteroidota</taxon>
        <taxon>Bacteroidia</taxon>
        <taxon>Bacteroidales</taxon>
        <taxon>Bacteroidaceae</taxon>
        <taxon>Bacteroides</taxon>
    </lineage>
</organism>
<sequence>MLQSDPEYIRNIQQKLFDYLLEKTEENKDSLKELIYQCIMNKEFEQFYYFIYQRYEYDYIEDIINNWLLVEYPEDTFAFIEQFITHYTKEEANEWLAYIIKNLIYDGRRNSESRQYTQARQLIDMGLSLYPKEKLIEGNDSILRNYFVLCEMDSEYYASINQSLECKRILEEASGIFSINRIKYQATFLNANFECTYFYCWNNYIHILYMQQNKEDYNNMFNQFFQELLWFYDHQEINQYTPISIRFNLFNQYIRPFVRYELMTNKQKIDYSQKFQEKIMLWKDYLTKELRKTDDFAKCILKTLKHYVAFFEEKQYNPTPLINFIIDNSYRMGNISFLDILKSSSTQMNIPETRNQIENLIIQEKYEAKFTIEEYKGEDEDFNIDDIEINDANEIESDKESFKEEEISDVSKEICKTEKY</sequence>
<comment type="caution">
    <text evidence="1">The sequence shown here is derived from an EMBL/GenBank/DDBJ whole genome shotgun (WGS) entry which is preliminary data.</text>
</comment>
<dbReference type="Proteomes" id="UP000288079">
    <property type="component" value="Unassembled WGS sequence"/>
</dbReference>
<reference evidence="1 2" key="1">
    <citation type="submission" date="2018-10" db="EMBL/GenBank/DDBJ databases">
        <title>Draft Genome Sequence of Bacteroides sp. KCTC 15687.</title>
        <authorList>
            <person name="Yu S.Y."/>
            <person name="Kim J.S."/>
            <person name="Oh B.S."/>
            <person name="Park S.H."/>
            <person name="Kang S.W."/>
            <person name="Park J.E."/>
            <person name="Choi S.H."/>
            <person name="Han K.I."/>
            <person name="Lee K.C."/>
            <person name="Eom M.K."/>
            <person name="Suh M.K."/>
            <person name="Lee D.H."/>
            <person name="Yoon H."/>
            <person name="Kim B."/>
            <person name="Yang S.J."/>
            <person name="Lee J.S."/>
            <person name="Lee J.H."/>
        </authorList>
    </citation>
    <scope>NUCLEOTIDE SEQUENCE [LARGE SCALE GENOMIC DNA]</scope>
    <source>
        <strain evidence="1 2">KCTC 15687</strain>
    </source>
</reference>
<name>A0A401LNP2_9BACE</name>
<gene>
    <name evidence="1" type="ORF">KGMB02408_00160</name>
</gene>